<accession>A0A9X3HUY2</accession>
<dbReference type="Proteomes" id="UP001155587">
    <property type="component" value="Unassembled WGS sequence"/>
</dbReference>
<name>A0A9X3HUY2_9VIBR</name>
<comment type="caution">
    <text evidence="1">The sequence shown here is derived from an EMBL/GenBank/DDBJ whole genome shotgun (WGS) entry which is preliminary data.</text>
</comment>
<dbReference type="RefSeq" id="WP_265673096.1">
    <property type="nucleotide sequence ID" value="NZ_JAKRRY010000001.1"/>
</dbReference>
<evidence type="ECO:0000313" key="2">
    <source>
        <dbReference type="Proteomes" id="UP001155587"/>
    </source>
</evidence>
<evidence type="ECO:0000313" key="1">
    <source>
        <dbReference type="EMBL" id="MCW8344663.1"/>
    </source>
</evidence>
<dbReference type="AlphaFoldDB" id="A0A9X3HUY2"/>
<gene>
    <name evidence="1" type="ORF">MD535_01305</name>
</gene>
<sequence length="330" mass="37487">MTKQTKRPYCKIIGCKHKAKKGNYGYCGAHRNDTVRFFKTKVGQWLLNQCKAAESLAGLQGLDAQALIELDTVLWLRSMLAGYKYQDGEFKQIRRIHVCHLAARKYTDKNGCTWFGSHHPANLLVGFAAPNQAAGNRPYTDAHDKMLHPWRTQGERAKSINKYEITNILGKAAIEEFIASNPKRVAPKATEERVAKAMAEAGVLEIGLMAELERIQKWHNRPEIQSHIDALAKHLEEVDGFYGTFESALFEKKKEASALFKAGEISSLKRAKMIDEEAAELTAMGTVHEEEIKWEVIWAHWETLFDKIRFEAIHTLIPFDKEHATKQITV</sequence>
<protein>
    <submittedName>
        <fullName evidence="1">Uncharacterized protein</fullName>
    </submittedName>
</protein>
<proteinExistence type="predicted"/>
<organism evidence="1 2">
    <name type="scientific">Vibrio qingdaonensis</name>
    <dbReference type="NCBI Taxonomy" id="2829491"/>
    <lineage>
        <taxon>Bacteria</taxon>
        <taxon>Pseudomonadati</taxon>
        <taxon>Pseudomonadota</taxon>
        <taxon>Gammaproteobacteria</taxon>
        <taxon>Vibrionales</taxon>
        <taxon>Vibrionaceae</taxon>
        <taxon>Vibrio</taxon>
    </lineage>
</organism>
<keyword evidence="2" id="KW-1185">Reference proteome</keyword>
<reference evidence="1" key="1">
    <citation type="submission" date="2022-02" db="EMBL/GenBank/DDBJ databases">
        <title>Vibrio sp. nov, a new bacterium isolated from seawater.</title>
        <authorList>
            <person name="Yuan Y."/>
        </authorList>
    </citation>
    <scope>NUCLEOTIDE SEQUENCE</scope>
    <source>
        <strain evidence="1">ZSDZ65</strain>
    </source>
</reference>
<dbReference type="EMBL" id="JAKRRY010000001">
    <property type="protein sequence ID" value="MCW8344663.1"/>
    <property type="molecule type" value="Genomic_DNA"/>
</dbReference>